<keyword evidence="4" id="KW-1185">Reference proteome</keyword>
<evidence type="ECO:0000256" key="1">
    <source>
        <dbReference type="SAM" id="MobiDB-lite"/>
    </source>
</evidence>
<dbReference type="Proteomes" id="UP000309667">
    <property type="component" value="Unassembled WGS sequence"/>
</dbReference>
<gene>
    <name evidence="3" type="ORF">E9677_17240</name>
</gene>
<feature type="region of interest" description="Disordered" evidence="1">
    <location>
        <begin position="51"/>
        <end position="78"/>
    </location>
</feature>
<keyword evidence="2" id="KW-0812">Transmembrane</keyword>
<feature type="transmembrane region" description="Helical" evidence="2">
    <location>
        <begin position="90"/>
        <end position="113"/>
    </location>
</feature>
<reference evidence="3 4" key="1">
    <citation type="submission" date="2019-04" db="EMBL/GenBank/DDBJ databases">
        <title>Genome sequence of strain 7209-2.</title>
        <authorList>
            <person name="Gao J."/>
            <person name="Sun J."/>
        </authorList>
    </citation>
    <scope>NUCLEOTIDE SEQUENCE [LARGE SCALE GENOMIC DNA]</scope>
    <source>
        <strain evidence="3 4">7209-2</strain>
    </source>
</reference>
<name>A0ABY2QSB5_9HYPH</name>
<keyword evidence="2" id="KW-0472">Membrane</keyword>
<feature type="compositionally biased region" description="Basic and acidic residues" evidence="1">
    <location>
        <begin position="55"/>
        <end position="71"/>
    </location>
</feature>
<accession>A0ABY2QSB5</accession>
<evidence type="ECO:0000313" key="4">
    <source>
        <dbReference type="Proteomes" id="UP000309667"/>
    </source>
</evidence>
<protein>
    <recommendedName>
        <fullName evidence="5">Transmembrane protein</fullName>
    </recommendedName>
</protein>
<comment type="caution">
    <text evidence="3">The sequence shown here is derived from an EMBL/GenBank/DDBJ whole genome shotgun (WGS) entry which is preliminary data.</text>
</comment>
<evidence type="ECO:0008006" key="5">
    <source>
        <dbReference type="Google" id="ProtNLM"/>
    </source>
</evidence>
<organism evidence="3 4">
    <name type="scientific">Rhizobium rhizophilum</name>
    <dbReference type="NCBI Taxonomy" id="1850373"/>
    <lineage>
        <taxon>Bacteria</taxon>
        <taxon>Pseudomonadati</taxon>
        <taxon>Pseudomonadota</taxon>
        <taxon>Alphaproteobacteria</taxon>
        <taxon>Hyphomicrobiales</taxon>
        <taxon>Rhizobiaceae</taxon>
        <taxon>Rhizobium/Agrobacterium group</taxon>
        <taxon>Rhizobium</taxon>
    </lineage>
</organism>
<feature type="region of interest" description="Disordered" evidence="1">
    <location>
        <begin position="1"/>
        <end position="39"/>
    </location>
</feature>
<evidence type="ECO:0000256" key="2">
    <source>
        <dbReference type="SAM" id="Phobius"/>
    </source>
</evidence>
<proteinExistence type="predicted"/>
<dbReference type="EMBL" id="STGT01000004">
    <property type="protein sequence ID" value="THV12504.1"/>
    <property type="molecule type" value="Genomic_DNA"/>
</dbReference>
<evidence type="ECO:0000313" key="3">
    <source>
        <dbReference type="EMBL" id="THV12504.1"/>
    </source>
</evidence>
<keyword evidence="2" id="KW-1133">Transmembrane helix</keyword>
<sequence length="115" mass="12077">MAGKTEVTGSTSAQLRGDIQAGITGDKQPGFDPAMAPLETDAEAGGVALPAADVDVERKAQRSGKKQEVSADHGSAMRPVFSGNRPHYPMFWPVVLVCLAAICFTTLAVTYLLKS</sequence>